<accession>A0ABS5QE15</accession>
<dbReference type="EMBL" id="JAHCDA010000002">
    <property type="protein sequence ID" value="MBS7811162.1"/>
    <property type="molecule type" value="Genomic_DNA"/>
</dbReference>
<protein>
    <recommendedName>
        <fullName evidence="3">NYN domain-containing protein</fullName>
    </recommendedName>
</protein>
<evidence type="ECO:0000313" key="2">
    <source>
        <dbReference type="Proteomes" id="UP000766336"/>
    </source>
</evidence>
<gene>
    <name evidence="1" type="ORF">KHU32_09455</name>
</gene>
<proteinExistence type="predicted"/>
<reference evidence="1 2" key="1">
    <citation type="submission" date="2021-05" db="EMBL/GenBank/DDBJ databases">
        <title>Roseococcus sp. XZZS9, whole genome shotgun sequencing project.</title>
        <authorList>
            <person name="Zhao G."/>
            <person name="Shen L."/>
        </authorList>
    </citation>
    <scope>NUCLEOTIDE SEQUENCE [LARGE SCALE GENOMIC DNA]</scope>
    <source>
        <strain evidence="1 2">XZZS9</strain>
    </source>
</reference>
<comment type="caution">
    <text evidence="1">The sequence shown here is derived from an EMBL/GenBank/DDBJ whole genome shotgun (WGS) entry which is preliminary data.</text>
</comment>
<dbReference type="Proteomes" id="UP000766336">
    <property type="component" value="Unassembled WGS sequence"/>
</dbReference>
<name>A0ABS5QE15_9PROT</name>
<organism evidence="1 2">
    <name type="scientific">Roseococcus pinisoli</name>
    <dbReference type="NCBI Taxonomy" id="2835040"/>
    <lineage>
        <taxon>Bacteria</taxon>
        <taxon>Pseudomonadati</taxon>
        <taxon>Pseudomonadota</taxon>
        <taxon>Alphaproteobacteria</taxon>
        <taxon>Acetobacterales</taxon>
        <taxon>Roseomonadaceae</taxon>
        <taxon>Roseococcus</taxon>
    </lineage>
</organism>
<evidence type="ECO:0000313" key="1">
    <source>
        <dbReference type="EMBL" id="MBS7811162.1"/>
    </source>
</evidence>
<dbReference type="RefSeq" id="WP_213669851.1">
    <property type="nucleotide sequence ID" value="NZ_JAHCDA010000002.1"/>
</dbReference>
<keyword evidence="2" id="KW-1185">Reference proteome</keyword>
<evidence type="ECO:0008006" key="3">
    <source>
        <dbReference type="Google" id="ProtNLM"/>
    </source>
</evidence>
<sequence>MMQSVADLVVKVDAARRRLTLQFGMSTDGAAYRRAMSGWLESSPEAVGYDWLYDLRRYGGSVHHDDVTAFAATYEQLAQGRDEGARSVFVSPDSGFRLWVQACALRFPRRIFAVVETLAEAERELAKGRQRPG</sequence>